<dbReference type="PANTHER" id="PTHR43706">
    <property type="entry name" value="NADH DEHYDROGENASE"/>
    <property type="match status" value="1"/>
</dbReference>
<gene>
    <name evidence="10" type="ORF">SAMN04490239_0675</name>
</gene>
<dbReference type="Proteomes" id="UP000183561">
    <property type="component" value="Unassembled WGS sequence"/>
</dbReference>
<dbReference type="SUPFAM" id="SSF51905">
    <property type="entry name" value="FAD/NAD(P)-binding domain"/>
    <property type="match status" value="1"/>
</dbReference>
<feature type="domain" description="FAD/NAD(P)-binding" evidence="9">
    <location>
        <begin position="9"/>
        <end position="333"/>
    </location>
</feature>
<reference evidence="11" key="1">
    <citation type="submission" date="2016-10" db="EMBL/GenBank/DDBJ databases">
        <authorList>
            <person name="Varghese N."/>
            <person name="Submissions S."/>
        </authorList>
    </citation>
    <scope>NUCLEOTIDE SEQUENCE [LARGE SCALE GENOMIC DNA]</scope>
    <source>
        <strain evidence="11">DSM 44498</strain>
    </source>
</reference>
<keyword evidence="4" id="KW-0274">FAD</keyword>
<dbReference type="AlphaFoldDB" id="A0A1H4IH70"/>
<feature type="region of interest" description="Disordered" evidence="8">
    <location>
        <begin position="444"/>
        <end position="471"/>
    </location>
</feature>
<keyword evidence="5" id="KW-0560">Oxidoreductase</keyword>
<comment type="catalytic activity">
    <reaction evidence="7">
        <text>a quinone + NADH + H(+) = a quinol + NAD(+)</text>
        <dbReference type="Rhea" id="RHEA:46160"/>
        <dbReference type="ChEBI" id="CHEBI:15378"/>
        <dbReference type="ChEBI" id="CHEBI:24646"/>
        <dbReference type="ChEBI" id="CHEBI:57540"/>
        <dbReference type="ChEBI" id="CHEBI:57945"/>
        <dbReference type="ChEBI" id="CHEBI:132124"/>
        <dbReference type="EC" id="1.6.5.9"/>
    </reaction>
</comment>
<evidence type="ECO:0000256" key="1">
    <source>
        <dbReference type="ARBA" id="ARBA00005272"/>
    </source>
</evidence>
<evidence type="ECO:0000313" key="11">
    <source>
        <dbReference type="Proteomes" id="UP000183561"/>
    </source>
</evidence>
<evidence type="ECO:0000256" key="8">
    <source>
        <dbReference type="SAM" id="MobiDB-lite"/>
    </source>
</evidence>
<comment type="similarity">
    <text evidence="1">Belongs to the NADH dehydrogenase family.</text>
</comment>
<protein>
    <recommendedName>
        <fullName evidence="2">NADH:ubiquinone reductase (non-electrogenic)</fullName>
        <ecNumber evidence="2">1.6.5.9</ecNumber>
    </recommendedName>
</protein>
<proteinExistence type="inferred from homology"/>
<evidence type="ECO:0000259" key="9">
    <source>
        <dbReference type="Pfam" id="PF07992"/>
    </source>
</evidence>
<keyword evidence="11" id="KW-1185">Reference proteome</keyword>
<dbReference type="EC" id="1.6.5.9" evidence="2"/>
<dbReference type="InterPro" id="IPR045024">
    <property type="entry name" value="NDH-2"/>
</dbReference>
<evidence type="ECO:0000256" key="7">
    <source>
        <dbReference type="ARBA" id="ARBA00047599"/>
    </source>
</evidence>
<dbReference type="PANTHER" id="PTHR43706:SF47">
    <property type="entry name" value="EXTERNAL NADH-UBIQUINONE OXIDOREDUCTASE 1, MITOCHONDRIAL-RELATED"/>
    <property type="match status" value="1"/>
</dbReference>
<evidence type="ECO:0000256" key="6">
    <source>
        <dbReference type="ARBA" id="ARBA00023027"/>
    </source>
</evidence>
<name>A0A1H4IH70_9NOCA</name>
<evidence type="ECO:0000256" key="4">
    <source>
        <dbReference type="ARBA" id="ARBA00022827"/>
    </source>
</evidence>
<dbReference type="Pfam" id="PF07992">
    <property type="entry name" value="Pyr_redox_2"/>
    <property type="match status" value="1"/>
</dbReference>
<evidence type="ECO:0000256" key="5">
    <source>
        <dbReference type="ARBA" id="ARBA00023002"/>
    </source>
</evidence>
<dbReference type="InterPro" id="IPR036188">
    <property type="entry name" value="FAD/NAD-bd_sf"/>
</dbReference>
<dbReference type="OrthoDB" id="9781621at2"/>
<evidence type="ECO:0000313" key="10">
    <source>
        <dbReference type="EMBL" id="SEB33215.1"/>
    </source>
</evidence>
<evidence type="ECO:0000256" key="3">
    <source>
        <dbReference type="ARBA" id="ARBA00022630"/>
    </source>
</evidence>
<evidence type="ECO:0000256" key="2">
    <source>
        <dbReference type="ARBA" id="ARBA00012637"/>
    </source>
</evidence>
<dbReference type="Gene3D" id="3.50.50.100">
    <property type="match status" value="1"/>
</dbReference>
<dbReference type="RefSeq" id="WP_083395453.1">
    <property type="nucleotide sequence ID" value="NZ_FNSV01000004.1"/>
</dbReference>
<dbReference type="EMBL" id="FNSV01000004">
    <property type="protein sequence ID" value="SEB33215.1"/>
    <property type="molecule type" value="Genomic_DNA"/>
</dbReference>
<dbReference type="PRINTS" id="PR00411">
    <property type="entry name" value="PNDRDTASEI"/>
</dbReference>
<keyword evidence="6" id="KW-0520">NAD</keyword>
<sequence>MSQPMRPHRVVVIGSGFGGLFAAKSLRRADVEVILVSRTNHHLFQPLLYQLATGILSEGEIASPTRMLVKDQANVTVQLGEVTSIDLADRTVTSVHRGHTTLIGYDSLIVSAGARQSYFGNDHFAEHAPGLKTIDDALELRGRILTAFDQAELTADPVEREKLLTFVVVGAGPTGVELAGQIAGLAHRTLVGAYQKFDTRDARILLLDAASDVLPRLGGDLGAEAAEALERIGVEIRLGTTVEDVDADGVTVKDGKGERHTIAATCKIWSAGVVASPLGEHLAQQSAAAVDSAGRIEVQPDLTIPGHPNVFVVGDMMTRDGLPSVAQLAIQSGRYAARQIAAEAKAATRGKRRPDRAPFRYRDKGSMAIISRFNAVARIGKIELHGWLAWMLWIAVHIVNVVGFRSRIAILLAWMWMLLGSWRGHLTVTDQQITARNVLHQVRQAETAAPPPPDGHPRAPQNPGDRCVTTTEGVTACSAQRMEYRRRTFRSQLNSSSGPNRSFPAV</sequence>
<keyword evidence="3" id="KW-0285">Flavoprotein</keyword>
<dbReference type="InterPro" id="IPR023753">
    <property type="entry name" value="FAD/NAD-binding_dom"/>
</dbReference>
<organism evidence="10 11">
    <name type="scientific">Rhodococcus koreensis</name>
    <dbReference type="NCBI Taxonomy" id="99653"/>
    <lineage>
        <taxon>Bacteria</taxon>
        <taxon>Bacillati</taxon>
        <taxon>Actinomycetota</taxon>
        <taxon>Actinomycetes</taxon>
        <taxon>Mycobacteriales</taxon>
        <taxon>Nocardiaceae</taxon>
        <taxon>Rhodococcus</taxon>
    </lineage>
</organism>
<accession>A0A1H4IH70</accession>
<dbReference type="GO" id="GO:0050136">
    <property type="term" value="F:NADH dehydrogenase (quinone) (non-electrogenic) activity"/>
    <property type="evidence" value="ECO:0007669"/>
    <property type="project" value="UniProtKB-EC"/>
</dbReference>
<dbReference type="PRINTS" id="PR00368">
    <property type="entry name" value="FADPNR"/>
</dbReference>